<name>A0A919RH92_9ACTN</name>
<evidence type="ECO:0000256" key="1">
    <source>
        <dbReference type="ARBA" id="ARBA00000548"/>
    </source>
</evidence>
<dbReference type="Pfam" id="PF11721">
    <property type="entry name" value="Malectin"/>
    <property type="match status" value="1"/>
</dbReference>
<evidence type="ECO:0000256" key="2">
    <source>
        <dbReference type="ARBA" id="ARBA00011073"/>
    </source>
</evidence>
<dbReference type="SUPFAM" id="SSF49464">
    <property type="entry name" value="Carboxypeptidase regulatory domain-like"/>
    <property type="match status" value="1"/>
</dbReference>
<dbReference type="SUPFAM" id="SSF49785">
    <property type="entry name" value="Galactose-binding domain-like"/>
    <property type="match status" value="1"/>
</dbReference>
<evidence type="ECO:0000259" key="11">
    <source>
        <dbReference type="Pfam" id="PF00082"/>
    </source>
</evidence>
<dbReference type="Gene3D" id="2.60.120.430">
    <property type="entry name" value="Galactose-binding lectin"/>
    <property type="match status" value="1"/>
</dbReference>
<proteinExistence type="inferred from homology"/>
<comment type="caution">
    <text evidence="8">Lacks conserved residue(s) required for the propagation of feature annotation.</text>
</comment>
<evidence type="ECO:0000313" key="15">
    <source>
        <dbReference type="Proteomes" id="UP000606172"/>
    </source>
</evidence>
<comment type="similarity">
    <text evidence="2 8">Belongs to the peptidase S8 family.</text>
</comment>
<keyword evidence="6" id="KW-0720">Serine protease</keyword>
<dbReference type="PANTHER" id="PTHR43399">
    <property type="entry name" value="SUBTILISIN-RELATED"/>
    <property type="match status" value="1"/>
</dbReference>
<dbReference type="InterPro" id="IPR021720">
    <property type="entry name" value="Malectin_dom"/>
</dbReference>
<evidence type="ECO:0000256" key="8">
    <source>
        <dbReference type="PROSITE-ProRule" id="PRU01240"/>
    </source>
</evidence>
<dbReference type="InterPro" id="IPR051048">
    <property type="entry name" value="Peptidase_S8/S53_subtilisin"/>
</dbReference>
<dbReference type="Gene3D" id="3.40.50.200">
    <property type="entry name" value="Peptidase S8/S53 domain"/>
    <property type="match status" value="1"/>
</dbReference>
<accession>A0A919RH92</accession>
<dbReference type="Gene3D" id="2.60.40.1120">
    <property type="entry name" value="Carboxypeptidase-like, regulatory domain"/>
    <property type="match status" value="3"/>
</dbReference>
<dbReference type="SUPFAM" id="SSF49452">
    <property type="entry name" value="Starch-binding domain-like"/>
    <property type="match status" value="2"/>
</dbReference>
<comment type="catalytic activity">
    <reaction evidence="1">
        <text>Endohydrolysis of (1-&gt;4)-alpha-D-glucosidic linkages in polysaccharides containing three or more (1-&gt;4)-alpha-linked D-glucose units.</text>
        <dbReference type="EC" id="3.2.1.1"/>
    </reaction>
</comment>
<feature type="domain" description="Malectin" evidence="12">
    <location>
        <begin position="1012"/>
        <end position="1148"/>
    </location>
</feature>
<evidence type="ECO:0000256" key="9">
    <source>
        <dbReference type="SAM" id="MobiDB-lite"/>
    </source>
</evidence>
<dbReference type="InterPro" id="IPR015500">
    <property type="entry name" value="Peptidase_S8_subtilisin-rel"/>
</dbReference>
<feature type="domain" description="Peptidase S8/S53" evidence="11">
    <location>
        <begin position="182"/>
        <end position="428"/>
    </location>
</feature>
<feature type="signal peptide" evidence="10">
    <location>
        <begin position="1"/>
        <end position="19"/>
    </location>
</feature>
<dbReference type="Pfam" id="PF13620">
    <property type="entry name" value="CarboxypepD_reg"/>
    <property type="match status" value="2"/>
</dbReference>
<evidence type="ECO:0000259" key="13">
    <source>
        <dbReference type="Pfam" id="PF19190"/>
    </source>
</evidence>
<dbReference type="EC" id="3.2.1.1" evidence="3"/>
<evidence type="ECO:0000256" key="10">
    <source>
        <dbReference type="SAM" id="SignalP"/>
    </source>
</evidence>
<dbReference type="Gene3D" id="2.60.40.10">
    <property type="entry name" value="Immunoglobulins"/>
    <property type="match status" value="1"/>
</dbReference>
<dbReference type="GO" id="GO:0006508">
    <property type="term" value="P:proteolysis"/>
    <property type="evidence" value="ECO:0007669"/>
    <property type="project" value="UniProtKB-KW"/>
</dbReference>
<feature type="chain" id="PRO_5037896624" description="alpha-amylase" evidence="10">
    <location>
        <begin position="20"/>
        <end position="1170"/>
    </location>
</feature>
<evidence type="ECO:0000256" key="3">
    <source>
        <dbReference type="ARBA" id="ARBA00012595"/>
    </source>
</evidence>
<keyword evidence="4" id="KW-0645">Protease</keyword>
<dbReference type="InterPro" id="IPR008979">
    <property type="entry name" value="Galactose-bd-like_sf"/>
</dbReference>
<dbReference type="SUPFAM" id="SSF52743">
    <property type="entry name" value="Subtilisin-like"/>
    <property type="match status" value="1"/>
</dbReference>
<dbReference type="PROSITE" id="PS51892">
    <property type="entry name" value="SUBTILASE"/>
    <property type="match status" value="1"/>
</dbReference>
<evidence type="ECO:0000256" key="5">
    <source>
        <dbReference type="ARBA" id="ARBA00022801"/>
    </source>
</evidence>
<reference evidence="14" key="1">
    <citation type="submission" date="2021-01" db="EMBL/GenBank/DDBJ databases">
        <title>Whole genome shotgun sequence of Sinosporangium siamense NBRC 109515.</title>
        <authorList>
            <person name="Komaki H."/>
            <person name="Tamura T."/>
        </authorList>
    </citation>
    <scope>NUCLEOTIDE SEQUENCE</scope>
    <source>
        <strain evidence="14">NBRC 109515</strain>
    </source>
</reference>
<dbReference type="AlphaFoldDB" id="A0A919RH92"/>
<dbReference type="InterPro" id="IPR013784">
    <property type="entry name" value="Carb-bd-like_fold"/>
</dbReference>
<comment type="caution">
    <text evidence="14">The sequence shown here is derived from an EMBL/GenBank/DDBJ whole genome shotgun (WGS) entry which is preliminary data.</text>
</comment>
<dbReference type="GO" id="GO:0030246">
    <property type="term" value="F:carbohydrate binding"/>
    <property type="evidence" value="ECO:0007669"/>
    <property type="project" value="InterPro"/>
</dbReference>
<dbReference type="InterPro" id="IPR008969">
    <property type="entry name" value="CarboxyPept-like_regulatory"/>
</dbReference>
<keyword evidence="5" id="KW-0378">Hydrolase</keyword>
<dbReference type="Pfam" id="PF19190">
    <property type="entry name" value="BACON_2"/>
    <property type="match status" value="1"/>
</dbReference>
<keyword evidence="15" id="KW-1185">Reference proteome</keyword>
<evidence type="ECO:0000256" key="4">
    <source>
        <dbReference type="ARBA" id="ARBA00022670"/>
    </source>
</evidence>
<dbReference type="GO" id="GO:0005975">
    <property type="term" value="P:carbohydrate metabolic process"/>
    <property type="evidence" value="ECO:0007669"/>
    <property type="project" value="UniProtKB-ARBA"/>
</dbReference>
<feature type="region of interest" description="Disordered" evidence="9">
    <location>
        <begin position="19"/>
        <end position="38"/>
    </location>
</feature>
<dbReference type="PRINTS" id="PR00723">
    <property type="entry name" value="SUBTILISIN"/>
</dbReference>
<dbReference type="InterPro" id="IPR013783">
    <property type="entry name" value="Ig-like_fold"/>
</dbReference>
<dbReference type="Proteomes" id="UP000606172">
    <property type="component" value="Unassembled WGS sequence"/>
</dbReference>
<protein>
    <recommendedName>
        <fullName evidence="3">alpha-amylase</fullName>
        <ecNumber evidence="3">3.2.1.1</ecNumber>
    </recommendedName>
    <alternativeName>
        <fullName evidence="7">1,4-alpha-D-glucan glucanohydrolase</fullName>
    </alternativeName>
</protein>
<dbReference type="GO" id="GO:0004252">
    <property type="term" value="F:serine-type endopeptidase activity"/>
    <property type="evidence" value="ECO:0007669"/>
    <property type="project" value="InterPro"/>
</dbReference>
<dbReference type="Pfam" id="PF00082">
    <property type="entry name" value="Peptidase_S8"/>
    <property type="match status" value="1"/>
</dbReference>
<keyword evidence="10" id="KW-0732">Signal</keyword>
<evidence type="ECO:0000259" key="12">
    <source>
        <dbReference type="Pfam" id="PF11721"/>
    </source>
</evidence>
<evidence type="ECO:0000313" key="14">
    <source>
        <dbReference type="EMBL" id="GII91931.1"/>
    </source>
</evidence>
<dbReference type="PANTHER" id="PTHR43399:SF4">
    <property type="entry name" value="CELL WALL-ASSOCIATED PROTEASE"/>
    <property type="match status" value="1"/>
</dbReference>
<evidence type="ECO:0000256" key="6">
    <source>
        <dbReference type="ARBA" id="ARBA00022825"/>
    </source>
</evidence>
<gene>
    <name evidence="14" type="ORF">Ssi02_21620</name>
</gene>
<organism evidence="14 15">
    <name type="scientific">Sinosporangium siamense</name>
    <dbReference type="NCBI Taxonomy" id="1367973"/>
    <lineage>
        <taxon>Bacteria</taxon>
        <taxon>Bacillati</taxon>
        <taxon>Actinomycetota</taxon>
        <taxon>Actinomycetes</taxon>
        <taxon>Streptosporangiales</taxon>
        <taxon>Streptosporangiaceae</taxon>
        <taxon>Sinosporangium</taxon>
    </lineage>
</organism>
<dbReference type="GO" id="GO:0004556">
    <property type="term" value="F:alpha-amylase activity"/>
    <property type="evidence" value="ECO:0007669"/>
    <property type="project" value="UniProtKB-EC"/>
</dbReference>
<sequence>MLGALTAVSLLFPLATAQARPPTAAPAAPSPEPARNLSPKIHKDLREQLNGKKQTGFLVRLKEGGDLGTAFEATGKADKGAQVLAAKSAHAAKSQAGLRSLLTARKAEFRPLWIVNAVAVKGDAALAQAVANLPEVESVVPDRALPPPAKAPGKEAPAAEGVEWNVDRVNAPRVWNDLGVRGDGIVVATIDTGVEYDHPDLVGKYRGRKADGTFDHNYNWFARLDDCGLAPCDWHGNGTHVTGTMVGGAGTIGVAPGAKWIAASVCNFEFCPESFIIEAGQWMVAPTDRSGANPRPDLAPHIVHNFWSGPSADRWWYKPVLDAWEAAGIFSIFGAGHGGPRCGTDYPPGNNANAYSAGAFDVNNTIAPFSSRGTDGGDIKPDIAAPGVDIRSAWPGVLRHRTVSSTLSASAHVAGAAALIWAAAPNVKGDVGATRDLLDGGAIDMDDTSCGGTAAENPVWGEGRLDVYAAARDAPALTAALRGTVTAGGAAMAGVDLVLTGPSRRKFSVAADGTYALPHLRPGTYKLTARKFGYDDATGSVTLATGEAAVLDLVMTAQQRHAVTGTVTFDGAPDSPVTLEALGTPELPVTTDAAGRYRVSLPAGTYTLKVTPPQGRCSKGIEVPITVTADMTKDIVLPRRTESFGMGCVRGSDPYVGGTTKLPITGRGNDTSVPLPFPFPFLGRFYDKAYVSGSGWIDFTADWRFRDNGTLPSLVSDAIFPFWDDLVVDADAGIYTAVVGTAPRRTFVVEWRNVQFHSAPAERVSFSALLGENGAISFRYRGVTHDLAAGSSATIGLEGLYWEVFPFSYNAPSLADGGSVTFTIPHGVLAGTVLDGNDGRPVPGAEVRIGGGARVTTAQDGTYIAHVPAGDHQITVAKEHYGPVTHPATVAAADRSRLDATLITGRVSASAGELDLVTPANGKKSATIVLTNLGTSSATYALRPTPAGAWLSATPAEGELPPRASVTVTVTADSTGLPAGTYRNGTLSVNSASGRNPRIDIPVTMVIPATRIAVDVGGTRDIADSTGERWTADRAHTPGGHGYVSTRDRTHSTTATIKDTPDQALFQRARESMTEYRFDDLPSGFYTIELGFADTRASRPGQRVFDVYAEGELAVPALDLALEVGARTATTRQYTVKVTDGRLNVRFVPLTGTPILNTIRVSERPDKTIP</sequence>
<dbReference type="InterPro" id="IPR000209">
    <property type="entry name" value="Peptidase_S8/S53_dom"/>
</dbReference>
<evidence type="ECO:0000256" key="7">
    <source>
        <dbReference type="ARBA" id="ARBA00030238"/>
    </source>
</evidence>
<dbReference type="EMBL" id="BOOW01000012">
    <property type="protein sequence ID" value="GII91931.1"/>
    <property type="molecule type" value="Genomic_DNA"/>
</dbReference>
<dbReference type="InterPro" id="IPR024361">
    <property type="entry name" value="BACON"/>
</dbReference>
<dbReference type="InterPro" id="IPR036852">
    <property type="entry name" value="Peptidase_S8/S53_dom_sf"/>
</dbReference>
<feature type="domain" description="BACON" evidence="13">
    <location>
        <begin position="908"/>
        <end position="991"/>
    </location>
</feature>